<dbReference type="RefSeq" id="WP_248552225.1">
    <property type="nucleotide sequence ID" value="NZ_JALPRK010000011.1"/>
</dbReference>
<dbReference type="AlphaFoldDB" id="A0A9X1Y067"/>
<dbReference type="Pfam" id="PF07849">
    <property type="entry name" value="DUF1641"/>
    <property type="match status" value="1"/>
</dbReference>
<evidence type="ECO:0000313" key="2">
    <source>
        <dbReference type="EMBL" id="MCK8488143.1"/>
    </source>
</evidence>
<feature type="region of interest" description="Disordered" evidence="1">
    <location>
        <begin position="1"/>
        <end position="22"/>
    </location>
</feature>
<dbReference type="PANTHER" id="PTHR39180:SF2">
    <property type="entry name" value="DUF1641 DOMAIN-CONTAINING PROTEIN"/>
    <property type="match status" value="1"/>
</dbReference>
<proteinExistence type="predicted"/>
<dbReference type="Proteomes" id="UP001139534">
    <property type="component" value="Unassembled WGS sequence"/>
</dbReference>
<dbReference type="EMBL" id="JALPRK010000011">
    <property type="protein sequence ID" value="MCK8488143.1"/>
    <property type="molecule type" value="Genomic_DNA"/>
</dbReference>
<dbReference type="InterPro" id="IPR012440">
    <property type="entry name" value="DUF1641"/>
</dbReference>
<organism evidence="2 3">
    <name type="scientific">Paenibacillus mellifer</name>
    <dbReference type="NCBI Taxonomy" id="2937794"/>
    <lineage>
        <taxon>Bacteria</taxon>
        <taxon>Bacillati</taxon>
        <taxon>Bacillota</taxon>
        <taxon>Bacilli</taxon>
        <taxon>Bacillales</taxon>
        <taxon>Paenibacillaceae</taxon>
        <taxon>Paenibacillus</taxon>
    </lineage>
</organism>
<gene>
    <name evidence="2" type="ORF">M0651_13250</name>
</gene>
<sequence>MSETVTETKAEQSAAPNASGQQELLEQLLKPEVQQSLTALVEQLPKLNELVGVLTKSYDFAKSVASDEVLKSDTVGAISEIAGPVVGKAKHLAANVMEAKDRAEDSQEVIGVFGLMKMLKDPQTQKLLRFVNAYLQVSGERDRHQN</sequence>
<feature type="compositionally biased region" description="Basic and acidic residues" evidence="1">
    <location>
        <begin position="1"/>
        <end position="10"/>
    </location>
</feature>
<comment type="caution">
    <text evidence="2">The sequence shown here is derived from an EMBL/GenBank/DDBJ whole genome shotgun (WGS) entry which is preliminary data.</text>
</comment>
<keyword evidence="3" id="KW-1185">Reference proteome</keyword>
<protein>
    <submittedName>
        <fullName evidence="2">DUF1641 domain-containing protein</fullName>
    </submittedName>
</protein>
<reference evidence="2" key="1">
    <citation type="submission" date="2022-04" db="EMBL/GenBank/DDBJ databases">
        <authorList>
            <person name="Seo M.-J."/>
        </authorList>
    </citation>
    <scope>NUCLEOTIDE SEQUENCE</scope>
    <source>
        <strain evidence="2">MBLB2552</strain>
    </source>
</reference>
<evidence type="ECO:0000313" key="3">
    <source>
        <dbReference type="Proteomes" id="UP001139534"/>
    </source>
</evidence>
<accession>A0A9X1Y067</accession>
<name>A0A9X1Y067_9BACL</name>
<dbReference type="PANTHER" id="PTHR39180">
    <property type="match status" value="1"/>
</dbReference>
<evidence type="ECO:0000256" key="1">
    <source>
        <dbReference type="SAM" id="MobiDB-lite"/>
    </source>
</evidence>